<name>A0ABX9LY43_9LEPT</name>
<comment type="caution">
    <text evidence="1">The sequence shown here is derived from an EMBL/GenBank/DDBJ whole genome shotgun (WGS) entry which is preliminary data.</text>
</comment>
<dbReference type="EMBL" id="QHCR01000011">
    <property type="protein sequence ID" value="RHX77797.1"/>
    <property type="molecule type" value="Genomic_DNA"/>
</dbReference>
<dbReference type="Proteomes" id="UP000285569">
    <property type="component" value="Unassembled WGS sequence"/>
</dbReference>
<gene>
    <name evidence="1" type="ORF">DLM77_19435</name>
</gene>
<dbReference type="InterPro" id="IPR036291">
    <property type="entry name" value="NAD(P)-bd_dom_sf"/>
</dbReference>
<dbReference type="RefSeq" id="WP_118957699.1">
    <property type="nucleotide sequence ID" value="NZ_QHCR01000011.1"/>
</dbReference>
<sequence length="259" mass="29296">MRVGVFGLGYTGVRISEKLRSVAGIELETFSAKTQIAGTRIFDFSNASSLREFEAQFPKQSIDLCIVTFPIQKLSDRSAFLGLMDSVTERRILLGTTSIYARVPDIIETTPLIPDHERFAAEEEWLSRGGKILRLCGIYGPGRNPADWIRKGLVTKSSRQLNLIHGDDIAETVSLLISKIQTEGWDRIPKILNLSDNQWHTWKEIFSFLEGHGKIAEAPIRESEREDCFIDSELISNLLPDLQRKDFWAELENLEGISD</sequence>
<reference evidence="1 2" key="2">
    <citation type="journal article" date="2020" name="Int. J. Syst. Evol. Microbiol.">
        <title>Leptospira yasudae sp. nov. and Leptospira stimsonii sp. nov., two new species of the pathogenic group isolated from environmental sources.</title>
        <authorList>
            <person name="Casanovas-Massana A."/>
            <person name="Hamond C."/>
            <person name="Santos L.A."/>
            <person name="de Oliveira D."/>
            <person name="Hacker K.P."/>
            <person name="Balassiano I."/>
            <person name="Costa F."/>
            <person name="Medeiros M.A."/>
            <person name="Reis M.G."/>
            <person name="Ko A.I."/>
            <person name="Wunder E.A."/>
        </authorList>
    </citation>
    <scope>NUCLEOTIDE SEQUENCE [LARGE SCALE GENOMIC DNA]</scope>
    <source>
        <strain evidence="1 2">B21</strain>
    </source>
</reference>
<keyword evidence="2" id="KW-1185">Reference proteome</keyword>
<dbReference type="Gene3D" id="3.40.50.720">
    <property type="entry name" value="NAD(P)-binding Rossmann-like Domain"/>
    <property type="match status" value="1"/>
</dbReference>
<proteinExistence type="predicted"/>
<dbReference type="PANTHER" id="PTHR40129:SF2">
    <property type="entry name" value="KETOPANTOATE REDUCTASE N-TERMINAL DOMAIN-CONTAINING PROTEIN"/>
    <property type="match status" value="1"/>
</dbReference>
<accession>A0ABX9LY43</accession>
<dbReference type="PANTHER" id="PTHR40129">
    <property type="entry name" value="KETOPANTOATE REDUCTASE N-TERMINAL DOMAIN-CONTAINING PROTEIN"/>
    <property type="match status" value="1"/>
</dbReference>
<evidence type="ECO:0008006" key="3">
    <source>
        <dbReference type="Google" id="ProtNLM"/>
    </source>
</evidence>
<organism evidence="1 2">
    <name type="scientific">Leptospira yasudae</name>
    <dbReference type="NCBI Taxonomy" id="2202201"/>
    <lineage>
        <taxon>Bacteria</taxon>
        <taxon>Pseudomonadati</taxon>
        <taxon>Spirochaetota</taxon>
        <taxon>Spirochaetia</taxon>
        <taxon>Leptospirales</taxon>
        <taxon>Leptospiraceae</taxon>
        <taxon>Leptospira</taxon>
    </lineage>
</organism>
<evidence type="ECO:0000313" key="2">
    <source>
        <dbReference type="Proteomes" id="UP000285569"/>
    </source>
</evidence>
<protein>
    <recommendedName>
        <fullName evidence="3">NAD(P)-dependent oxidoreductase</fullName>
    </recommendedName>
</protein>
<evidence type="ECO:0000313" key="1">
    <source>
        <dbReference type="EMBL" id="RHX77797.1"/>
    </source>
</evidence>
<reference evidence="2" key="1">
    <citation type="submission" date="2018-05" db="EMBL/GenBank/DDBJ databases">
        <title>Leptospira yasudae sp. nov. and Leptospira stimsonii sp. nov., two pathogenic species of the genus Leptospira isolated from environmental sources.</title>
        <authorList>
            <person name="Casanovas-Massana A."/>
            <person name="Hamond C."/>
            <person name="Santos L.A."/>
            <person name="Hacker K.P."/>
            <person name="Balassiano I."/>
            <person name="Medeiros M.A."/>
            <person name="Reis M.G."/>
            <person name="Ko A.I."/>
            <person name="Wunder E.A."/>
        </authorList>
    </citation>
    <scope>NUCLEOTIDE SEQUENCE [LARGE SCALE GENOMIC DNA]</scope>
    <source>
        <strain evidence="2">B21</strain>
    </source>
</reference>
<dbReference type="SUPFAM" id="SSF51735">
    <property type="entry name" value="NAD(P)-binding Rossmann-fold domains"/>
    <property type="match status" value="1"/>
</dbReference>